<name>A0A229TAY2_9PSEU</name>
<evidence type="ECO:0008006" key="4">
    <source>
        <dbReference type="Google" id="ProtNLM"/>
    </source>
</evidence>
<keyword evidence="3" id="KW-1185">Reference proteome</keyword>
<organism evidence="2 3">
    <name type="scientific">Amycolatopsis vastitatis</name>
    <dbReference type="NCBI Taxonomy" id="1905142"/>
    <lineage>
        <taxon>Bacteria</taxon>
        <taxon>Bacillati</taxon>
        <taxon>Actinomycetota</taxon>
        <taxon>Actinomycetes</taxon>
        <taxon>Pseudonocardiales</taxon>
        <taxon>Pseudonocardiaceae</taxon>
        <taxon>Amycolatopsis</taxon>
    </lineage>
</organism>
<dbReference type="EMBL" id="NMUL01000011">
    <property type="protein sequence ID" value="OXM68273.1"/>
    <property type="molecule type" value="Genomic_DNA"/>
</dbReference>
<accession>A0A229TAY2</accession>
<evidence type="ECO:0000313" key="3">
    <source>
        <dbReference type="Proteomes" id="UP000215199"/>
    </source>
</evidence>
<feature type="signal peptide" evidence="1">
    <location>
        <begin position="1"/>
        <end position="24"/>
    </location>
</feature>
<feature type="chain" id="PRO_5013211971" description="DUF2690 domain-containing protein" evidence="1">
    <location>
        <begin position="25"/>
        <end position="152"/>
    </location>
</feature>
<dbReference type="Pfam" id="PF10901">
    <property type="entry name" value="DUF2690"/>
    <property type="match status" value="1"/>
</dbReference>
<sequence length="152" mass="15632">MSRRSLAILAALAMSLVPATVAQAAPAHVEVTCSGYGCDHLDPVATGCSAGSTTVASAAIGSVGTVELRWSPTCQTNWSRVTVAAGGANPSSFWRYADIYRQSPASHDYFDFNGNGSPVYGNMLYAPGCAWASGTIQYSGGWSTGTAVQPGC</sequence>
<dbReference type="AlphaFoldDB" id="A0A229TAY2"/>
<gene>
    <name evidence="2" type="ORF">CF165_14150</name>
</gene>
<dbReference type="Proteomes" id="UP000215199">
    <property type="component" value="Unassembled WGS sequence"/>
</dbReference>
<reference evidence="3" key="1">
    <citation type="submission" date="2017-07" db="EMBL/GenBank/DDBJ databases">
        <title>Comparative genome mining reveals phylogenetic distribution patterns of secondary metabolites in Amycolatopsis.</title>
        <authorList>
            <person name="Adamek M."/>
            <person name="Alanjary M."/>
            <person name="Sales-Ortells H."/>
            <person name="Goodfellow M."/>
            <person name="Bull A.T."/>
            <person name="Kalinowski J."/>
            <person name="Ziemert N."/>
        </authorList>
    </citation>
    <scope>NUCLEOTIDE SEQUENCE [LARGE SCALE GENOMIC DNA]</scope>
    <source>
        <strain evidence="3">H5</strain>
    </source>
</reference>
<protein>
    <recommendedName>
        <fullName evidence="4">DUF2690 domain-containing protein</fullName>
    </recommendedName>
</protein>
<evidence type="ECO:0000256" key="1">
    <source>
        <dbReference type="SAM" id="SignalP"/>
    </source>
</evidence>
<dbReference type="InterPro" id="IPR021224">
    <property type="entry name" value="DUF2690"/>
</dbReference>
<dbReference type="RefSeq" id="WP_093947959.1">
    <property type="nucleotide sequence ID" value="NZ_NMUL01000011.1"/>
</dbReference>
<comment type="caution">
    <text evidence="2">The sequence shown here is derived from an EMBL/GenBank/DDBJ whole genome shotgun (WGS) entry which is preliminary data.</text>
</comment>
<keyword evidence="1" id="KW-0732">Signal</keyword>
<proteinExistence type="predicted"/>
<evidence type="ECO:0000313" key="2">
    <source>
        <dbReference type="EMBL" id="OXM68273.1"/>
    </source>
</evidence>